<dbReference type="Pfam" id="PF03924">
    <property type="entry name" value="CHASE"/>
    <property type="match status" value="1"/>
</dbReference>
<dbReference type="PROSITE" id="PS50110">
    <property type="entry name" value="RESPONSE_REGULATORY"/>
    <property type="match status" value="1"/>
</dbReference>
<feature type="domain" description="CHASE" evidence="13">
    <location>
        <begin position="99"/>
        <end position="192"/>
    </location>
</feature>
<feature type="domain" description="Response regulatory" evidence="12">
    <location>
        <begin position="697"/>
        <end position="812"/>
    </location>
</feature>
<dbReference type="SMART" id="SM01079">
    <property type="entry name" value="CHASE"/>
    <property type="match status" value="1"/>
</dbReference>
<dbReference type="Pfam" id="PF00072">
    <property type="entry name" value="Response_reg"/>
    <property type="match status" value="1"/>
</dbReference>
<dbReference type="Pfam" id="PF00512">
    <property type="entry name" value="HisKA"/>
    <property type="match status" value="1"/>
</dbReference>
<dbReference type="Pfam" id="PF02518">
    <property type="entry name" value="HATPase_c"/>
    <property type="match status" value="1"/>
</dbReference>
<keyword evidence="7" id="KW-0902">Two-component regulatory system</keyword>
<evidence type="ECO:0000313" key="15">
    <source>
        <dbReference type="Proteomes" id="UP001441944"/>
    </source>
</evidence>
<dbReference type="PROSITE" id="PS50839">
    <property type="entry name" value="CHASE"/>
    <property type="match status" value="1"/>
</dbReference>
<dbReference type="CDD" id="cd16922">
    <property type="entry name" value="HATPase_EvgS-ArcB-TorS-like"/>
    <property type="match status" value="1"/>
</dbReference>
<dbReference type="Gene3D" id="3.30.565.10">
    <property type="entry name" value="Histidine kinase-like ATPase, C-terminal domain"/>
    <property type="match status" value="1"/>
</dbReference>
<comment type="catalytic activity">
    <reaction evidence="1">
        <text>ATP + protein L-histidine = ADP + protein N-phospho-L-histidine.</text>
        <dbReference type="EC" id="2.7.13.3"/>
    </reaction>
</comment>
<dbReference type="PANTHER" id="PTHR45339">
    <property type="entry name" value="HYBRID SIGNAL TRANSDUCTION HISTIDINE KINASE J"/>
    <property type="match status" value="1"/>
</dbReference>
<keyword evidence="6 10" id="KW-1133">Transmembrane helix</keyword>
<keyword evidence="8 10" id="KW-0472">Membrane</keyword>
<dbReference type="CDD" id="cd00130">
    <property type="entry name" value="PAS"/>
    <property type="match status" value="1"/>
</dbReference>
<dbReference type="SUPFAM" id="SSF47384">
    <property type="entry name" value="Homodimeric domain of signal transducing histidine kinase"/>
    <property type="match status" value="1"/>
</dbReference>
<dbReference type="SUPFAM" id="SSF55874">
    <property type="entry name" value="ATPase domain of HSP90 chaperone/DNA topoisomerase II/histidine kinase"/>
    <property type="match status" value="1"/>
</dbReference>
<evidence type="ECO:0000256" key="4">
    <source>
        <dbReference type="ARBA" id="ARBA00022553"/>
    </source>
</evidence>
<feature type="modified residue" description="4-aspartylphosphate" evidence="9">
    <location>
        <position position="746"/>
    </location>
</feature>
<dbReference type="InterPro" id="IPR011006">
    <property type="entry name" value="CheY-like_superfamily"/>
</dbReference>
<dbReference type="Gene3D" id="3.30.450.20">
    <property type="entry name" value="PAS domain"/>
    <property type="match status" value="1"/>
</dbReference>
<dbReference type="InterPro" id="IPR036890">
    <property type="entry name" value="HATPase_C_sf"/>
</dbReference>
<organism evidence="14 15">
    <name type="scientific">Pseudophaeobacter arcticus</name>
    <dbReference type="NCBI Taxonomy" id="385492"/>
    <lineage>
        <taxon>Bacteria</taxon>
        <taxon>Pseudomonadati</taxon>
        <taxon>Pseudomonadota</taxon>
        <taxon>Alphaproteobacteria</taxon>
        <taxon>Rhodobacterales</taxon>
        <taxon>Paracoccaceae</taxon>
        <taxon>Pseudophaeobacter</taxon>
    </lineage>
</organism>
<dbReference type="SMART" id="SM00387">
    <property type="entry name" value="HATPase_c"/>
    <property type="match status" value="1"/>
</dbReference>
<dbReference type="Pfam" id="PF08447">
    <property type="entry name" value="PAS_3"/>
    <property type="match status" value="1"/>
</dbReference>
<dbReference type="CDD" id="cd17546">
    <property type="entry name" value="REC_hyHK_CKI1_RcsC-like"/>
    <property type="match status" value="1"/>
</dbReference>
<dbReference type="InterPro" id="IPR036097">
    <property type="entry name" value="HisK_dim/P_sf"/>
</dbReference>
<dbReference type="PRINTS" id="PR00344">
    <property type="entry name" value="BCTRLSENSOR"/>
</dbReference>
<keyword evidence="5 10" id="KW-0812">Transmembrane</keyword>
<dbReference type="EC" id="2.7.13.3" evidence="3"/>
<dbReference type="InterPro" id="IPR001789">
    <property type="entry name" value="Sig_transdc_resp-reg_receiver"/>
</dbReference>
<evidence type="ECO:0000256" key="8">
    <source>
        <dbReference type="ARBA" id="ARBA00023136"/>
    </source>
</evidence>
<dbReference type="Gene3D" id="2.10.70.100">
    <property type="match status" value="1"/>
</dbReference>
<dbReference type="InterPro" id="IPR006189">
    <property type="entry name" value="CHASE_dom"/>
</dbReference>
<dbReference type="Gene3D" id="3.40.50.2300">
    <property type="match status" value="1"/>
</dbReference>
<evidence type="ECO:0000256" key="1">
    <source>
        <dbReference type="ARBA" id="ARBA00000085"/>
    </source>
</evidence>
<dbReference type="InterPro" id="IPR042240">
    <property type="entry name" value="CHASE_sf"/>
</dbReference>
<dbReference type="SUPFAM" id="SSF52172">
    <property type="entry name" value="CheY-like"/>
    <property type="match status" value="1"/>
</dbReference>
<evidence type="ECO:0000256" key="5">
    <source>
        <dbReference type="ARBA" id="ARBA00022692"/>
    </source>
</evidence>
<dbReference type="InterPro" id="IPR004358">
    <property type="entry name" value="Sig_transdc_His_kin-like_C"/>
</dbReference>
<feature type="domain" description="Histidine kinase" evidence="11">
    <location>
        <begin position="455"/>
        <end position="674"/>
    </location>
</feature>
<evidence type="ECO:0000256" key="6">
    <source>
        <dbReference type="ARBA" id="ARBA00022989"/>
    </source>
</evidence>
<evidence type="ECO:0000256" key="7">
    <source>
        <dbReference type="ARBA" id="ARBA00023012"/>
    </source>
</evidence>
<evidence type="ECO:0000259" key="11">
    <source>
        <dbReference type="PROSITE" id="PS50109"/>
    </source>
</evidence>
<evidence type="ECO:0000259" key="12">
    <source>
        <dbReference type="PROSITE" id="PS50110"/>
    </source>
</evidence>
<sequence length="823" mass="90562">MRRAHIPVLVALVMVLAAGYYSEQQNDIIHNQALRADVRREVNELQVSLEGALNADLQLVRGLVAVLSTEPDMSQERFTQLGEMVLGRQSGISHVAAAPDLVVSMIYPLHGNEAALGLDYNQNAAQREAAYKVRDKGAVVLAGPVQLVQGDEAFIGRFPVFVGTGENRRFWGILSSVMKAEPLYESHGFNSLDLGIEVGIRGQDGMGAEGVQFFGDPSVFTDNPVLLDIPLPVGSWQIAARPKGGWSASRANPWPWRLLVFIAGGFIVVPIYMISRLSAARRDAIRTLKRRERQLETLSRRLEIAVDISKIGIWELNTKNSTTVWDPNLREIYGFKLNDPLSIDTWESCLHPDDHKKTVLEFRNACHVGGSYRSEYRIILPSREVRHIRSMGTAYADSDGWLRMVGVNLDVTQDVQLREKLIEANTALLQRNNDLNDAKIAAESADRAKSEFLANMSHEIRTPMNGILGMAELMSEFDLGPEERQYLSTIQDSSNALLKIINDILDLSRLEAGRLAISPIDFDLQNCVAGAVNLLRPKAREKGLWVSVSFADNLPERVHGDDGRLRQILVNLIGNAVKFTSEGGVDISVTCRADDPYNLVIAVDDTGIGISDHQAEYIFDRFKQADAATTRAFGGTGLGLTISSILAKRMGGGIDLCRLKEKGSCFRLKVQLAEAVNSSGASRVETMMDTAALAGCRVLLAEDNRTNRLLVRKYLADLGITLSEAHNGRQAVTLCQDMAPDIILMDMSMPELDGLAATREIRALEIEQPVIVALTANAFESDREACLAAGMDYFLQKPISKSVLLRTLTMLRIGQDENNGQSG</sequence>
<name>A0ABQ0AL05_9RHOB</name>
<dbReference type="SMART" id="SM00388">
    <property type="entry name" value="HisKA"/>
    <property type="match status" value="1"/>
</dbReference>
<dbReference type="EMBL" id="BAABWU010000006">
    <property type="protein sequence ID" value="GAA6196534.1"/>
    <property type="molecule type" value="Genomic_DNA"/>
</dbReference>
<dbReference type="InterPro" id="IPR003594">
    <property type="entry name" value="HATPase_dom"/>
</dbReference>
<evidence type="ECO:0000256" key="2">
    <source>
        <dbReference type="ARBA" id="ARBA00004370"/>
    </source>
</evidence>
<dbReference type="InterPro" id="IPR005467">
    <property type="entry name" value="His_kinase_dom"/>
</dbReference>
<dbReference type="Gene3D" id="1.10.287.130">
    <property type="match status" value="1"/>
</dbReference>
<dbReference type="SMART" id="SM00448">
    <property type="entry name" value="REC"/>
    <property type="match status" value="1"/>
</dbReference>
<dbReference type="PROSITE" id="PS50109">
    <property type="entry name" value="HIS_KIN"/>
    <property type="match status" value="1"/>
</dbReference>
<keyword evidence="15" id="KW-1185">Reference proteome</keyword>
<evidence type="ECO:0000259" key="13">
    <source>
        <dbReference type="PROSITE" id="PS50839"/>
    </source>
</evidence>
<dbReference type="PANTHER" id="PTHR45339:SF1">
    <property type="entry name" value="HYBRID SIGNAL TRANSDUCTION HISTIDINE KINASE J"/>
    <property type="match status" value="1"/>
</dbReference>
<dbReference type="Proteomes" id="UP001441944">
    <property type="component" value="Unassembled WGS sequence"/>
</dbReference>
<dbReference type="InterPro" id="IPR035965">
    <property type="entry name" value="PAS-like_dom_sf"/>
</dbReference>
<comment type="subcellular location">
    <subcellularLocation>
        <location evidence="2">Membrane</location>
    </subcellularLocation>
</comment>
<feature type="transmembrane region" description="Helical" evidence="10">
    <location>
        <begin position="254"/>
        <end position="274"/>
    </location>
</feature>
<evidence type="ECO:0000313" key="14">
    <source>
        <dbReference type="EMBL" id="GAA6196534.1"/>
    </source>
</evidence>
<dbReference type="InterPro" id="IPR000014">
    <property type="entry name" value="PAS"/>
</dbReference>
<keyword evidence="4 9" id="KW-0597">Phosphoprotein</keyword>
<evidence type="ECO:0000256" key="10">
    <source>
        <dbReference type="SAM" id="Phobius"/>
    </source>
</evidence>
<dbReference type="Gene3D" id="3.30.450.350">
    <property type="entry name" value="CHASE domain"/>
    <property type="match status" value="1"/>
</dbReference>
<gene>
    <name evidence="14" type="ORF">NBRC116598_19780</name>
</gene>
<comment type="caution">
    <text evidence="14">The sequence shown here is derived from an EMBL/GenBank/DDBJ whole genome shotgun (WGS) entry which is preliminary data.</text>
</comment>
<evidence type="ECO:0000256" key="3">
    <source>
        <dbReference type="ARBA" id="ARBA00012438"/>
    </source>
</evidence>
<dbReference type="InterPro" id="IPR013655">
    <property type="entry name" value="PAS_fold_3"/>
</dbReference>
<protein>
    <recommendedName>
        <fullName evidence="3">histidine kinase</fullName>
        <ecNumber evidence="3">2.7.13.3</ecNumber>
    </recommendedName>
</protein>
<dbReference type="SUPFAM" id="SSF55785">
    <property type="entry name" value="PYP-like sensor domain (PAS domain)"/>
    <property type="match status" value="1"/>
</dbReference>
<proteinExistence type="predicted"/>
<reference evidence="14 15" key="1">
    <citation type="submission" date="2024-04" db="EMBL/GenBank/DDBJ databases">
        <title>Draft genome sequence of Pseudophaeobacter arcticus NBRC 116598.</title>
        <authorList>
            <person name="Miyakawa T."/>
            <person name="Kusuya Y."/>
            <person name="Miura T."/>
        </authorList>
    </citation>
    <scope>NUCLEOTIDE SEQUENCE [LARGE SCALE GENOMIC DNA]</scope>
    <source>
        <strain evidence="14 15">SU-CL00105</strain>
    </source>
</reference>
<dbReference type="InterPro" id="IPR003661">
    <property type="entry name" value="HisK_dim/P_dom"/>
</dbReference>
<dbReference type="CDD" id="cd00082">
    <property type="entry name" value="HisKA"/>
    <property type="match status" value="1"/>
</dbReference>
<evidence type="ECO:0000256" key="9">
    <source>
        <dbReference type="PROSITE-ProRule" id="PRU00169"/>
    </source>
</evidence>
<accession>A0ABQ0AL05</accession>